<reference evidence="4 5" key="1">
    <citation type="submission" date="2023-07" db="EMBL/GenBank/DDBJ databases">
        <title>Protaetiibacter sp. nov WY-16 isolated from soil.</title>
        <authorList>
            <person name="Liu B."/>
            <person name="Wan Y."/>
        </authorList>
    </citation>
    <scope>NUCLEOTIDE SEQUENCE [LARGE SCALE GENOMIC DNA]</scope>
    <source>
        <strain evidence="4 5">WY-16</strain>
    </source>
</reference>
<dbReference type="PANTHER" id="PTHR11280:SF5">
    <property type="entry name" value="GLUCOSAMINE-6-PHOSPHATE ISOMERASE"/>
    <property type="match status" value="1"/>
</dbReference>
<feature type="domain" description="Glucosamine/galactosamine-6-phosphate isomerase" evidence="3">
    <location>
        <begin position="9"/>
        <end position="242"/>
    </location>
</feature>
<dbReference type="RefSeq" id="WP_305002821.1">
    <property type="nucleotide sequence ID" value="NZ_JAUQUB010000001.1"/>
</dbReference>
<dbReference type="PANTHER" id="PTHR11280">
    <property type="entry name" value="GLUCOSAMINE-6-PHOSPHATE ISOMERASE"/>
    <property type="match status" value="1"/>
</dbReference>
<evidence type="ECO:0000313" key="4">
    <source>
        <dbReference type="EMBL" id="MDO7882445.1"/>
    </source>
</evidence>
<gene>
    <name evidence="4" type="ORF">Q5716_09440</name>
</gene>
<name>A0ABT9BSR6_9MICO</name>
<dbReference type="Pfam" id="PF01182">
    <property type="entry name" value="Glucosamine_iso"/>
    <property type="match status" value="1"/>
</dbReference>
<keyword evidence="2" id="KW-0119">Carbohydrate metabolism</keyword>
<comment type="caution">
    <text evidence="4">The sequence shown here is derived from an EMBL/GenBank/DDBJ whole genome shotgun (WGS) entry which is preliminary data.</text>
</comment>
<dbReference type="InterPro" id="IPR004547">
    <property type="entry name" value="Glucosamine6P_isomerase"/>
</dbReference>
<proteinExistence type="predicted"/>
<dbReference type="GO" id="GO:0017057">
    <property type="term" value="F:6-phosphogluconolactonase activity"/>
    <property type="evidence" value="ECO:0007669"/>
    <property type="project" value="UniProtKB-EC"/>
</dbReference>
<sequence length="258" mass="28027">MTEVRKHESVSRLASSVALRIADSMARSDDPHYVLAVPSGRSAIPVMSAFVNEVRERRLDLRRLVLVALDSYVEVTPSGPRNIPIESPQSAHRFLTEHGLDPLNAVSDCSLRMSAANVLVPDASRPEEMERKLREKGGVHFAILASGASDGHVGFNGPGSSEHSRTRIVELGPLTRSDNLVTYPTFGDLENVPRFGVTLGIANLAESREATLVLHGRDKALAYRRTLARAGYSPDWPSSVVHLVNASAIDVDFEASRG</sequence>
<keyword evidence="5" id="KW-1185">Reference proteome</keyword>
<dbReference type="SUPFAM" id="SSF100950">
    <property type="entry name" value="NagB/RpiA/CoA transferase-like"/>
    <property type="match status" value="1"/>
</dbReference>
<dbReference type="InterPro" id="IPR037171">
    <property type="entry name" value="NagB/RpiA_transferase-like"/>
</dbReference>
<evidence type="ECO:0000256" key="2">
    <source>
        <dbReference type="ARBA" id="ARBA00023277"/>
    </source>
</evidence>
<keyword evidence="1 4" id="KW-0378">Hydrolase</keyword>
<protein>
    <submittedName>
        <fullName evidence="4">6-phosphogluconolactonase</fullName>
        <ecNumber evidence="4">3.1.1.31</ecNumber>
    </submittedName>
</protein>
<dbReference type="Proteomes" id="UP001241072">
    <property type="component" value="Unassembled WGS sequence"/>
</dbReference>
<dbReference type="EMBL" id="JAUQUB010000001">
    <property type="protein sequence ID" value="MDO7882445.1"/>
    <property type="molecule type" value="Genomic_DNA"/>
</dbReference>
<evidence type="ECO:0000313" key="5">
    <source>
        <dbReference type="Proteomes" id="UP001241072"/>
    </source>
</evidence>
<dbReference type="Gene3D" id="3.40.50.1360">
    <property type="match status" value="1"/>
</dbReference>
<evidence type="ECO:0000259" key="3">
    <source>
        <dbReference type="Pfam" id="PF01182"/>
    </source>
</evidence>
<evidence type="ECO:0000256" key="1">
    <source>
        <dbReference type="ARBA" id="ARBA00022801"/>
    </source>
</evidence>
<accession>A0ABT9BSR6</accession>
<organism evidence="4 5">
    <name type="scientific">Antiquaquibacter soli</name>
    <dbReference type="NCBI Taxonomy" id="3064523"/>
    <lineage>
        <taxon>Bacteria</taxon>
        <taxon>Bacillati</taxon>
        <taxon>Actinomycetota</taxon>
        <taxon>Actinomycetes</taxon>
        <taxon>Micrococcales</taxon>
        <taxon>Microbacteriaceae</taxon>
        <taxon>Antiquaquibacter</taxon>
    </lineage>
</organism>
<dbReference type="InterPro" id="IPR006148">
    <property type="entry name" value="Glc/Gal-6P_isomerase"/>
</dbReference>
<dbReference type="EC" id="3.1.1.31" evidence="4"/>